<dbReference type="EMBL" id="KB586438">
    <property type="protein sequence ID" value="EMP25756.1"/>
    <property type="molecule type" value="Genomic_DNA"/>
</dbReference>
<sequence length="95" mass="10397">MGLELSLRELEGSEKEREDHERQRDPEKELQEKQQHELTVGERRGLGDLSGDPGPAPVMAEGLNLNPGNQLAETELVSENANVLAGSGEGRLRPT</sequence>
<keyword evidence="3" id="KW-1185">Reference proteome</keyword>
<evidence type="ECO:0000256" key="1">
    <source>
        <dbReference type="SAM" id="MobiDB-lite"/>
    </source>
</evidence>
<evidence type="ECO:0000313" key="2">
    <source>
        <dbReference type="EMBL" id="EMP25756.1"/>
    </source>
</evidence>
<reference evidence="3" key="1">
    <citation type="journal article" date="2013" name="Nat. Genet.">
        <title>The draft genomes of soft-shell turtle and green sea turtle yield insights into the development and evolution of the turtle-specific body plan.</title>
        <authorList>
            <person name="Wang Z."/>
            <person name="Pascual-Anaya J."/>
            <person name="Zadissa A."/>
            <person name="Li W."/>
            <person name="Niimura Y."/>
            <person name="Huang Z."/>
            <person name="Li C."/>
            <person name="White S."/>
            <person name="Xiong Z."/>
            <person name="Fang D."/>
            <person name="Wang B."/>
            <person name="Ming Y."/>
            <person name="Chen Y."/>
            <person name="Zheng Y."/>
            <person name="Kuraku S."/>
            <person name="Pignatelli M."/>
            <person name="Herrero J."/>
            <person name="Beal K."/>
            <person name="Nozawa M."/>
            <person name="Li Q."/>
            <person name="Wang J."/>
            <person name="Zhang H."/>
            <person name="Yu L."/>
            <person name="Shigenobu S."/>
            <person name="Wang J."/>
            <person name="Liu J."/>
            <person name="Flicek P."/>
            <person name="Searle S."/>
            <person name="Wang J."/>
            <person name="Kuratani S."/>
            <person name="Yin Y."/>
            <person name="Aken B."/>
            <person name="Zhang G."/>
            <person name="Irie N."/>
        </authorList>
    </citation>
    <scope>NUCLEOTIDE SEQUENCE [LARGE SCALE GENOMIC DNA]</scope>
</reference>
<dbReference type="AlphaFoldDB" id="M7AKT9"/>
<organism evidence="2 3">
    <name type="scientific">Chelonia mydas</name>
    <name type="common">Green sea-turtle</name>
    <name type="synonym">Chelonia agassizi</name>
    <dbReference type="NCBI Taxonomy" id="8469"/>
    <lineage>
        <taxon>Eukaryota</taxon>
        <taxon>Metazoa</taxon>
        <taxon>Chordata</taxon>
        <taxon>Craniata</taxon>
        <taxon>Vertebrata</taxon>
        <taxon>Euteleostomi</taxon>
        <taxon>Archelosauria</taxon>
        <taxon>Testudinata</taxon>
        <taxon>Testudines</taxon>
        <taxon>Cryptodira</taxon>
        <taxon>Durocryptodira</taxon>
        <taxon>Americhelydia</taxon>
        <taxon>Chelonioidea</taxon>
        <taxon>Cheloniidae</taxon>
        <taxon>Chelonia</taxon>
    </lineage>
</organism>
<feature type="compositionally biased region" description="Basic and acidic residues" evidence="1">
    <location>
        <begin position="1"/>
        <end position="46"/>
    </location>
</feature>
<evidence type="ECO:0000313" key="3">
    <source>
        <dbReference type="Proteomes" id="UP000031443"/>
    </source>
</evidence>
<name>M7AKT9_CHEMY</name>
<accession>M7AKT9</accession>
<gene>
    <name evidence="2" type="ORF">UY3_17172</name>
</gene>
<dbReference type="Proteomes" id="UP000031443">
    <property type="component" value="Unassembled WGS sequence"/>
</dbReference>
<protein>
    <submittedName>
        <fullName evidence="2">Uncharacterized protein</fullName>
    </submittedName>
</protein>
<proteinExistence type="predicted"/>
<feature type="region of interest" description="Disordered" evidence="1">
    <location>
        <begin position="1"/>
        <end position="66"/>
    </location>
</feature>